<feature type="domain" description="HSF-type DNA-binding" evidence="8">
    <location>
        <begin position="148"/>
        <end position="255"/>
    </location>
</feature>
<feature type="region of interest" description="Disordered" evidence="7">
    <location>
        <begin position="221"/>
        <end position="240"/>
    </location>
</feature>
<dbReference type="InterPro" id="IPR000232">
    <property type="entry name" value="HSF_DNA-bd"/>
</dbReference>
<dbReference type="InterPro" id="IPR036388">
    <property type="entry name" value="WH-like_DNA-bd_sf"/>
</dbReference>
<keyword evidence="6" id="KW-0175">Coiled coil</keyword>
<proteinExistence type="inferred from homology"/>
<dbReference type="GO" id="GO:0005634">
    <property type="term" value="C:nucleus"/>
    <property type="evidence" value="ECO:0007669"/>
    <property type="project" value="UniProtKB-SubCell"/>
</dbReference>
<evidence type="ECO:0000313" key="10">
    <source>
        <dbReference type="Proteomes" id="UP000748025"/>
    </source>
</evidence>
<dbReference type="PANTHER" id="PTHR10015">
    <property type="entry name" value="HEAT SHOCK TRANSCRIPTION FACTOR"/>
    <property type="match status" value="1"/>
</dbReference>
<dbReference type="SMART" id="SM00415">
    <property type="entry name" value="HSF"/>
    <property type="match status" value="1"/>
</dbReference>
<evidence type="ECO:0000256" key="2">
    <source>
        <dbReference type="ARBA" id="ARBA00006403"/>
    </source>
</evidence>
<dbReference type="SUPFAM" id="SSF46785">
    <property type="entry name" value="Winged helix' DNA-binding domain"/>
    <property type="match status" value="1"/>
</dbReference>
<feature type="compositionally biased region" description="Basic and acidic residues" evidence="7">
    <location>
        <begin position="225"/>
        <end position="234"/>
    </location>
</feature>
<feature type="compositionally biased region" description="Basic residues" evidence="7">
    <location>
        <begin position="255"/>
        <end position="266"/>
    </location>
</feature>
<dbReference type="AlphaFoldDB" id="A0A9P7SXA8"/>
<accession>A0A9P7SXA8</accession>
<dbReference type="GO" id="GO:0003700">
    <property type="term" value="F:DNA-binding transcription factor activity"/>
    <property type="evidence" value="ECO:0007669"/>
    <property type="project" value="InterPro"/>
</dbReference>
<feature type="compositionally biased region" description="Acidic residues" evidence="7">
    <location>
        <begin position="271"/>
        <end position="280"/>
    </location>
</feature>
<evidence type="ECO:0000256" key="4">
    <source>
        <dbReference type="ARBA" id="ARBA00023242"/>
    </source>
</evidence>
<keyword evidence="4" id="KW-0539">Nucleus</keyword>
<dbReference type="PANTHER" id="PTHR10015:SF427">
    <property type="entry name" value="HEAT SHOCK FACTOR PROTEIN"/>
    <property type="match status" value="1"/>
</dbReference>
<dbReference type="GO" id="GO:0043565">
    <property type="term" value="F:sequence-specific DNA binding"/>
    <property type="evidence" value="ECO:0007669"/>
    <property type="project" value="InterPro"/>
</dbReference>
<feature type="coiled-coil region" evidence="6">
    <location>
        <begin position="121"/>
        <end position="148"/>
    </location>
</feature>
<evidence type="ECO:0000256" key="5">
    <source>
        <dbReference type="RuleBase" id="RU004020"/>
    </source>
</evidence>
<keyword evidence="3" id="KW-0238">DNA-binding</keyword>
<dbReference type="Proteomes" id="UP000748025">
    <property type="component" value="Unassembled WGS sequence"/>
</dbReference>
<sequence>MSAPNSKKRAAPGASPVLPYQQQQRTQQPYANENGVADAALQWKGDGPELADTTTQTTLPYNLMPSQPQLDPVPTPSNTLARRDTNQALVPTHNRSIDTAVETWAGYNNDHTLLQGDDARRLVEQETIETLEEMAQKAKREAQAKRKSIPPFVQKLSSFLEEPKNEHFIRWSEKGDSFFVLDEDEFAKRLIPELFKHNNYASFVRQLNMYGFHKRVGLSDNSMRASERKNKSPSEYHNPFFRRGHPNLLWLINKPKGKPKGGSNKHKFTELDGDSDDDQVHDDGAGQQIGSGSNIAAGRSLPPAASDSQAMPKKEMNVIRDELSKVREQQKRILGAITQLQQNNNDLYNQAILFQNQHDRHQNSINAILKFLANVFRKTLEDQGNMQSVSDIISSMITNQGQQPPQQGSVVDLGDFFQSQMDPASTPGGTHKRARGLLPPIPNRDVEASQSISHSPSTSSTPYFPVGNQNAQIGHVTELLDGGDTPPPNLRHELENNPHERMMKIINEHNATTKSGLELPEAADLVANVPHNLSNDQRNTLVDMMGGQNATAPSLASASASAPAPAQHQPQPQPQLQQHQHQHQLPVTSPARVSPAPADVTSMPSMSPILRSPQMAPPSLNQINNNQIDLDQLQRLQSEQDAKIHELSELLGPLTPSGRIPGLGDAGDGLFDPSNVDLDQFFDSNAFLNDTTFGTDGTDFNFSLDPGGAGTDLLAEEGIQNNSSNSNSNSNNNNTNNAPSPTATEEVKQEVVPPSPILCTKRRKVE</sequence>
<gene>
    <name evidence="9" type="ORF">E4U43_008423</name>
</gene>
<dbReference type="EMBL" id="SRPW01000909">
    <property type="protein sequence ID" value="KAG6011277.1"/>
    <property type="molecule type" value="Genomic_DNA"/>
</dbReference>
<comment type="subcellular location">
    <subcellularLocation>
        <location evidence="1">Nucleus</location>
    </subcellularLocation>
</comment>
<comment type="caution">
    <text evidence="9">The sequence shown here is derived from an EMBL/GenBank/DDBJ whole genome shotgun (WGS) entry which is preliminary data.</text>
</comment>
<dbReference type="FunFam" id="1.10.10.10:FF:000173">
    <property type="entry name" value="Heat shock transcription factor Hsf1"/>
    <property type="match status" value="1"/>
</dbReference>
<dbReference type="OrthoDB" id="60033at2759"/>
<organism evidence="9 10">
    <name type="scientific">Claviceps pusilla</name>
    <dbReference type="NCBI Taxonomy" id="123648"/>
    <lineage>
        <taxon>Eukaryota</taxon>
        <taxon>Fungi</taxon>
        <taxon>Dikarya</taxon>
        <taxon>Ascomycota</taxon>
        <taxon>Pezizomycotina</taxon>
        <taxon>Sordariomycetes</taxon>
        <taxon>Hypocreomycetidae</taxon>
        <taxon>Hypocreales</taxon>
        <taxon>Clavicipitaceae</taxon>
        <taxon>Claviceps</taxon>
    </lineage>
</organism>
<dbReference type="InterPro" id="IPR036390">
    <property type="entry name" value="WH_DNA-bd_sf"/>
</dbReference>
<evidence type="ECO:0000256" key="6">
    <source>
        <dbReference type="SAM" id="Coils"/>
    </source>
</evidence>
<evidence type="ECO:0000313" key="9">
    <source>
        <dbReference type="EMBL" id="KAG6011277.1"/>
    </source>
</evidence>
<protein>
    <recommendedName>
        <fullName evidence="8">HSF-type DNA-binding domain-containing protein</fullName>
    </recommendedName>
</protein>
<name>A0A9P7SXA8_9HYPO</name>
<evidence type="ECO:0000256" key="7">
    <source>
        <dbReference type="SAM" id="MobiDB-lite"/>
    </source>
</evidence>
<dbReference type="PRINTS" id="PR00056">
    <property type="entry name" value="HSFDOMAIN"/>
</dbReference>
<dbReference type="Gene3D" id="1.10.10.10">
    <property type="entry name" value="Winged helix-like DNA-binding domain superfamily/Winged helix DNA-binding domain"/>
    <property type="match status" value="1"/>
</dbReference>
<evidence type="ECO:0000256" key="3">
    <source>
        <dbReference type="ARBA" id="ARBA00023125"/>
    </source>
</evidence>
<feature type="region of interest" description="Disordered" evidence="7">
    <location>
        <begin position="1"/>
        <end position="33"/>
    </location>
</feature>
<feature type="compositionally biased region" description="Low complexity" evidence="7">
    <location>
        <begin position="721"/>
        <end position="737"/>
    </location>
</feature>
<feature type="compositionally biased region" description="Basic residues" evidence="7">
    <location>
        <begin position="1"/>
        <end position="10"/>
    </location>
</feature>
<feature type="region of interest" description="Disordered" evidence="7">
    <location>
        <begin position="251"/>
        <end position="312"/>
    </location>
</feature>
<keyword evidence="10" id="KW-1185">Reference proteome</keyword>
<evidence type="ECO:0000256" key="1">
    <source>
        <dbReference type="ARBA" id="ARBA00004123"/>
    </source>
</evidence>
<dbReference type="Pfam" id="PF00447">
    <property type="entry name" value="HSF_DNA-bind"/>
    <property type="match status" value="1"/>
</dbReference>
<feature type="region of interest" description="Disordered" evidence="7">
    <location>
        <begin position="547"/>
        <end position="619"/>
    </location>
</feature>
<evidence type="ECO:0000259" key="8">
    <source>
        <dbReference type="SMART" id="SM00415"/>
    </source>
</evidence>
<feature type="region of interest" description="Disordered" evidence="7">
    <location>
        <begin position="719"/>
        <end position="766"/>
    </location>
</feature>
<feature type="compositionally biased region" description="Low complexity" evidence="7">
    <location>
        <begin position="552"/>
        <end position="586"/>
    </location>
</feature>
<reference evidence="9" key="1">
    <citation type="journal article" date="2020" name="bioRxiv">
        <title>Whole genome comparisons of ergot fungi reveals the divergence and evolution of species within the genus Claviceps are the result of varying mechanisms driving genome evolution and host range expansion.</title>
        <authorList>
            <person name="Wyka S.A."/>
            <person name="Mondo S.J."/>
            <person name="Liu M."/>
            <person name="Dettman J."/>
            <person name="Nalam V."/>
            <person name="Broders K.D."/>
        </authorList>
    </citation>
    <scope>NUCLEOTIDE SEQUENCE</scope>
    <source>
        <strain evidence="9">CCC 602</strain>
    </source>
</reference>
<comment type="similarity">
    <text evidence="2 5">Belongs to the HSF family.</text>
</comment>